<dbReference type="RefSeq" id="WP_330483933.1">
    <property type="nucleotide sequence ID" value="NZ_JAZBJZ010000043.1"/>
</dbReference>
<dbReference type="InterPro" id="IPR003661">
    <property type="entry name" value="HisK_dim/P_dom"/>
</dbReference>
<protein>
    <recommendedName>
        <fullName evidence="2">histidine kinase</fullName>
        <ecNumber evidence="2">2.7.13.3</ecNumber>
    </recommendedName>
</protein>
<dbReference type="Proteomes" id="UP001333818">
    <property type="component" value="Unassembled WGS sequence"/>
</dbReference>
<dbReference type="InterPro" id="IPR004358">
    <property type="entry name" value="Sig_transdc_His_kin-like_C"/>
</dbReference>
<name>A0AAW9PRR7_9CYAN</name>
<accession>A0AAW9PRR7</accession>
<dbReference type="SMART" id="SM00387">
    <property type="entry name" value="HATPase_c"/>
    <property type="match status" value="1"/>
</dbReference>
<dbReference type="AlphaFoldDB" id="A0AAW9PRR7"/>
<dbReference type="EC" id="2.7.13.3" evidence="2"/>
<keyword evidence="7" id="KW-0067">ATP-binding</keyword>
<evidence type="ECO:0000256" key="3">
    <source>
        <dbReference type="ARBA" id="ARBA00022553"/>
    </source>
</evidence>
<dbReference type="Gene3D" id="1.10.287.130">
    <property type="match status" value="1"/>
</dbReference>
<evidence type="ECO:0000259" key="6">
    <source>
        <dbReference type="PROSITE" id="PS50109"/>
    </source>
</evidence>
<evidence type="ECO:0000313" key="7">
    <source>
        <dbReference type="EMBL" id="MEE3717504.1"/>
    </source>
</evidence>
<dbReference type="Pfam" id="PF02518">
    <property type="entry name" value="HATPase_c"/>
    <property type="match status" value="1"/>
</dbReference>
<dbReference type="GO" id="GO:0005524">
    <property type="term" value="F:ATP binding"/>
    <property type="evidence" value="ECO:0007669"/>
    <property type="project" value="UniProtKB-KW"/>
</dbReference>
<evidence type="ECO:0000256" key="4">
    <source>
        <dbReference type="ARBA" id="ARBA00022777"/>
    </source>
</evidence>
<dbReference type="InterPro" id="IPR005467">
    <property type="entry name" value="His_kinase_dom"/>
</dbReference>
<keyword evidence="8" id="KW-1185">Reference proteome</keyword>
<dbReference type="CDD" id="cd00075">
    <property type="entry name" value="HATPase"/>
    <property type="match status" value="1"/>
</dbReference>
<reference evidence="7" key="1">
    <citation type="submission" date="2024-01" db="EMBL/GenBank/DDBJ databases">
        <title>Bank of Algae and Cyanobacteria of the Azores (BACA) strain genomes.</title>
        <authorList>
            <person name="Luz R."/>
            <person name="Cordeiro R."/>
            <person name="Fonseca A."/>
            <person name="Goncalves V."/>
        </authorList>
    </citation>
    <scope>NUCLEOTIDE SEQUENCE</scope>
    <source>
        <strain evidence="7">BACA0141</strain>
    </source>
</reference>
<dbReference type="InterPro" id="IPR003594">
    <property type="entry name" value="HATPase_dom"/>
</dbReference>
<sequence length="377" mass="41375">MLTASSDLVTIARSQIALLTQSLGAGASAVYLTEETSDGMPPNLIQVVAYPDDNVPTLPPETFPMLPTSEKGDLVRQRRMVLPLIYQEAILGFLMTGRDDRDWTEPEQTQIQQVANTLAVACALDRRCQWLEENQRRVYEQQNHFLSSLLHQLRNPLTAIRTFSQLLLRRIMPEDPNHKFVSGILREARHIQDLLAEAEHPTPLLLAQSKTGLALLPAAELEILPTDLREILDAISTAASAIAQERNLHFMAVFPEYIPLVLANAAALREVLGNLVDNALKYTPEEGCVGLSVSVLDGGYVSVIVQDTGVGIPASDMTHLFERSFRGRQADGNISGTGLGLAIANDLIKKMHGNIQVSSQPDLGSIFTVNLKMNLES</sequence>
<comment type="catalytic activity">
    <reaction evidence="1">
        <text>ATP + protein L-histidine = ADP + protein N-phospho-L-histidine.</text>
        <dbReference type="EC" id="2.7.13.3"/>
    </reaction>
</comment>
<feature type="domain" description="Histidine kinase" evidence="6">
    <location>
        <begin position="148"/>
        <end position="375"/>
    </location>
</feature>
<gene>
    <name evidence="7" type="ORF">V2H45_12140</name>
</gene>
<dbReference type="PRINTS" id="PR00344">
    <property type="entry name" value="BCTRLSENSOR"/>
</dbReference>
<keyword evidence="4" id="KW-0418">Kinase</keyword>
<comment type="caution">
    <text evidence="7">The sequence shown here is derived from an EMBL/GenBank/DDBJ whole genome shotgun (WGS) entry which is preliminary data.</text>
</comment>
<dbReference type="SUPFAM" id="SSF55874">
    <property type="entry name" value="ATPase domain of HSP90 chaperone/DNA topoisomerase II/histidine kinase"/>
    <property type="match status" value="1"/>
</dbReference>
<dbReference type="Gene3D" id="3.30.565.10">
    <property type="entry name" value="Histidine kinase-like ATPase, C-terminal domain"/>
    <property type="match status" value="1"/>
</dbReference>
<dbReference type="InterPro" id="IPR036890">
    <property type="entry name" value="HATPase_C_sf"/>
</dbReference>
<dbReference type="SUPFAM" id="SSF55781">
    <property type="entry name" value="GAF domain-like"/>
    <property type="match status" value="1"/>
</dbReference>
<dbReference type="PROSITE" id="PS50109">
    <property type="entry name" value="HIS_KIN"/>
    <property type="match status" value="1"/>
</dbReference>
<dbReference type="InterPro" id="IPR036097">
    <property type="entry name" value="HisK_dim/P_sf"/>
</dbReference>
<dbReference type="CDD" id="cd00082">
    <property type="entry name" value="HisKA"/>
    <property type="match status" value="1"/>
</dbReference>
<evidence type="ECO:0000256" key="5">
    <source>
        <dbReference type="ARBA" id="ARBA00023012"/>
    </source>
</evidence>
<keyword evidence="3" id="KW-0597">Phosphoprotein</keyword>
<keyword evidence="7" id="KW-0547">Nucleotide-binding</keyword>
<keyword evidence="5" id="KW-0902">Two-component regulatory system</keyword>
<dbReference type="PANTHER" id="PTHR43547:SF2">
    <property type="entry name" value="HYBRID SIGNAL TRANSDUCTION HISTIDINE KINASE C"/>
    <property type="match status" value="1"/>
</dbReference>
<dbReference type="SUPFAM" id="SSF47384">
    <property type="entry name" value="Homodimeric domain of signal transducing histidine kinase"/>
    <property type="match status" value="1"/>
</dbReference>
<dbReference type="GO" id="GO:0000155">
    <property type="term" value="F:phosphorelay sensor kinase activity"/>
    <property type="evidence" value="ECO:0007669"/>
    <property type="project" value="InterPro"/>
</dbReference>
<evidence type="ECO:0000313" key="8">
    <source>
        <dbReference type="Proteomes" id="UP001333818"/>
    </source>
</evidence>
<evidence type="ECO:0000256" key="1">
    <source>
        <dbReference type="ARBA" id="ARBA00000085"/>
    </source>
</evidence>
<dbReference type="SMART" id="SM00388">
    <property type="entry name" value="HisKA"/>
    <property type="match status" value="1"/>
</dbReference>
<dbReference type="EMBL" id="JAZBJZ010000043">
    <property type="protein sequence ID" value="MEE3717504.1"/>
    <property type="molecule type" value="Genomic_DNA"/>
</dbReference>
<keyword evidence="4" id="KW-0808">Transferase</keyword>
<organism evidence="7 8">
    <name type="scientific">Tumidithrix elongata BACA0141</name>
    <dbReference type="NCBI Taxonomy" id="2716417"/>
    <lineage>
        <taxon>Bacteria</taxon>
        <taxon>Bacillati</taxon>
        <taxon>Cyanobacteriota</taxon>
        <taxon>Cyanophyceae</taxon>
        <taxon>Pseudanabaenales</taxon>
        <taxon>Pseudanabaenaceae</taxon>
        <taxon>Tumidithrix</taxon>
        <taxon>Tumidithrix elongata</taxon>
    </lineage>
</organism>
<dbReference type="Pfam" id="PF00512">
    <property type="entry name" value="HisKA"/>
    <property type="match status" value="1"/>
</dbReference>
<proteinExistence type="predicted"/>
<dbReference type="PANTHER" id="PTHR43547">
    <property type="entry name" value="TWO-COMPONENT HISTIDINE KINASE"/>
    <property type="match status" value="1"/>
</dbReference>
<evidence type="ECO:0000256" key="2">
    <source>
        <dbReference type="ARBA" id="ARBA00012438"/>
    </source>
</evidence>